<feature type="compositionally biased region" description="Basic residues" evidence="1">
    <location>
        <begin position="111"/>
        <end position="126"/>
    </location>
</feature>
<evidence type="ECO:0000313" key="4">
    <source>
        <dbReference type="Proteomes" id="UP000095085"/>
    </source>
</evidence>
<dbReference type="OrthoDB" id="417450at2759"/>
<dbReference type="RefSeq" id="XP_020077659.1">
    <property type="nucleotide sequence ID" value="XM_020222138.1"/>
</dbReference>
<dbReference type="SMART" id="SM00264">
    <property type="entry name" value="BAG"/>
    <property type="match status" value="1"/>
</dbReference>
<evidence type="ECO:0000313" key="3">
    <source>
        <dbReference type="EMBL" id="ODV68592.1"/>
    </source>
</evidence>
<dbReference type="AlphaFoldDB" id="A0A1E4RMU9"/>
<dbReference type="SUPFAM" id="SSF63491">
    <property type="entry name" value="BAG domain"/>
    <property type="match status" value="1"/>
</dbReference>
<sequence length="220" mass="25573">MDQVTSHFNQIRDKIGASVQTYVDTDKLPNSFQEFQQTAGLYLNNLKETIPENIEKYYTVLKNTSKDEILNDITQLKVTPATVTLSITTIATVLLVSRLLAQSSDDEGSKSKKKNSKKKQKKKLSRAQKANKEIQQILDFVEEKYVPEIDEYLENYSKLDSEKIQYTYNYFQEMLLKELMKLDGVDVSGNEVLRDNRKKVIKFIQDHQARLDKFKKEAKF</sequence>
<dbReference type="GO" id="GO:0051087">
    <property type="term" value="F:protein-folding chaperone binding"/>
    <property type="evidence" value="ECO:0007669"/>
    <property type="project" value="InterPro"/>
</dbReference>
<accession>A0A1E4RMU9</accession>
<name>A0A1E4RMU9_9ASCO</name>
<feature type="region of interest" description="Disordered" evidence="1">
    <location>
        <begin position="105"/>
        <end position="128"/>
    </location>
</feature>
<organism evidence="3 4">
    <name type="scientific">Hyphopichia burtonii NRRL Y-1933</name>
    <dbReference type="NCBI Taxonomy" id="984485"/>
    <lineage>
        <taxon>Eukaryota</taxon>
        <taxon>Fungi</taxon>
        <taxon>Dikarya</taxon>
        <taxon>Ascomycota</taxon>
        <taxon>Saccharomycotina</taxon>
        <taxon>Pichiomycetes</taxon>
        <taxon>Debaryomycetaceae</taxon>
        <taxon>Hyphopichia</taxon>
    </lineage>
</organism>
<dbReference type="Proteomes" id="UP000095085">
    <property type="component" value="Unassembled WGS sequence"/>
</dbReference>
<dbReference type="STRING" id="984485.A0A1E4RMU9"/>
<evidence type="ECO:0000259" key="2">
    <source>
        <dbReference type="PROSITE" id="PS51035"/>
    </source>
</evidence>
<evidence type="ECO:0000256" key="1">
    <source>
        <dbReference type="SAM" id="MobiDB-lite"/>
    </source>
</evidence>
<keyword evidence="4" id="KW-1185">Reference proteome</keyword>
<dbReference type="EMBL" id="KV454539">
    <property type="protein sequence ID" value="ODV68592.1"/>
    <property type="molecule type" value="Genomic_DNA"/>
</dbReference>
<dbReference type="Pfam" id="PF02179">
    <property type="entry name" value="BAG"/>
    <property type="match status" value="1"/>
</dbReference>
<protein>
    <submittedName>
        <fullName evidence="3">BAG domain-containing protein</fullName>
    </submittedName>
</protein>
<dbReference type="PROSITE" id="PS51035">
    <property type="entry name" value="BAG"/>
    <property type="match status" value="1"/>
</dbReference>
<dbReference type="InterPro" id="IPR036533">
    <property type="entry name" value="BAG_dom_sf"/>
</dbReference>
<proteinExistence type="predicted"/>
<reference evidence="4" key="1">
    <citation type="submission" date="2016-05" db="EMBL/GenBank/DDBJ databases">
        <title>Comparative genomics of biotechnologically important yeasts.</title>
        <authorList>
            <consortium name="DOE Joint Genome Institute"/>
            <person name="Riley R."/>
            <person name="Haridas S."/>
            <person name="Wolfe K.H."/>
            <person name="Lopes M.R."/>
            <person name="Hittinger C.T."/>
            <person name="Goker M."/>
            <person name="Salamov A."/>
            <person name="Wisecaver J."/>
            <person name="Long T.M."/>
            <person name="Aerts A.L."/>
            <person name="Barry K."/>
            <person name="Choi C."/>
            <person name="Clum A."/>
            <person name="Coughlan A.Y."/>
            <person name="Deshpande S."/>
            <person name="Douglass A.P."/>
            <person name="Hanson S.J."/>
            <person name="Klenk H.-P."/>
            <person name="Labutti K."/>
            <person name="Lapidus A."/>
            <person name="Lindquist E."/>
            <person name="Lipzen A."/>
            <person name="Meier-Kolthoff J.P."/>
            <person name="Ohm R.A."/>
            <person name="Otillar R.P."/>
            <person name="Pangilinan J."/>
            <person name="Peng Y."/>
            <person name="Rokas A."/>
            <person name="Rosa C.A."/>
            <person name="Scheuner C."/>
            <person name="Sibirny A.A."/>
            <person name="Slot J.C."/>
            <person name="Stielow J.B."/>
            <person name="Sun H."/>
            <person name="Kurtzman C.P."/>
            <person name="Blackwell M."/>
            <person name="Grigoriev I.V."/>
            <person name="Jeffries T.W."/>
        </authorList>
    </citation>
    <scope>NUCLEOTIDE SEQUENCE [LARGE SCALE GENOMIC DNA]</scope>
    <source>
        <strain evidence="4">NRRL Y-1933</strain>
    </source>
</reference>
<dbReference type="InterPro" id="IPR003103">
    <property type="entry name" value="BAG_domain"/>
</dbReference>
<feature type="domain" description="BAG" evidence="2">
    <location>
        <begin position="130"/>
        <end position="215"/>
    </location>
</feature>
<dbReference type="GeneID" id="30996687"/>
<gene>
    <name evidence="3" type="ORF">HYPBUDRAFT_155672</name>
</gene>
<dbReference type="Gene3D" id="1.20.58.120">
    <property type="entry name" value="BAG domain"/>
    <property type="match status" value="1"/>
</dbReference>